<dbReference type="PANTHER" id="PTHR42862:SF1">
    <property type="entry name" value="DELTA-1-PYRROLINE-5-CARBOXYLATE DEHYDROGENASE 2, ISOFORM A-RELATED"/>
    <property type="match status" value="1"/>
</dbReference>
<dbReference type="CDD" id="cd07123">
    <property type="entry name" value="ALDH_F4-17_P5CDH"/>
    <property type="match status" value="1"/>
</dbReference>
<dbReference type="Gene3D" id="3.40.309.10">
    <property type="entry name" value="Aldehyde Dehydrogenase, Chain A, domain 2"/>
    <property type="match status" value="1"/>
</dbReference>
<evidence type="ECO:0000313" key="11">
    <source>
        <dbReference type="Proteomes" id="UP000748531"/>
    </source>
</evidence>
<dbReference type="Proteomes" id="UP000748531">
    <property type="component" value="Unassembled WGS sequence"/>
</dbReference>
<gene>
    <name evidence="10" type="ORF">PHET_03626</name>
</gene>
<dbReference type="InterPro" id="IPR050485">
    <property type="entry name" value="Proline_metab_enzyme"/>
</dbReference>
<dbReference type="InterPro" id="IPR016163">
    <property type="entry name" value="Ald_DH_C"/>
</dbReference>
<evidence type="ECO:0000256" key="3">
    <source>
        <dbReference type="ARBA" id="ARBA00023002"/>
    </source>
</evidence>
<organism evidence="10 11">
    <name type="scientific">Paragonimus heterotremus</name>
    <dbReference type="NCBI Taxonomy" id="100268"/>
    <lineage>
        <taxon>Eukaryota</taxon>
        <taxon>Metazoa</taxon>
        <taxon>Spiralia</taxon>
        <taxon>Lophotrochozoa</taxon>
        <taxon>Platyhelminthes</taxon>
        <taxon>Trematoda</taxon>
        <taxon>Digenea</taxon>
        <taxon>Plagiorchiida</taxon>
        <taxon>Troglotremata</taxon>
        <taxon>Troglotrematidae</taxon>
        <taxon>Paragonimus</taxon>
    </lineage>
</organism>
<dbReference type="NCBIfam" id="TIGR01236">
    <property type="entry name" value="D1pyr5carbox1"/>
    <property type="match status" value="1"/>
</dbReference>
<dbReference type="UniPathway" id="UPA00261">
    <property type="reaction ID" value="UER00374"/>
</dbReference>
<dbReference type="FunFam" id="3.40.605.10:FF:000006">
    <property type="entry name" value="1-pyrroline-5-carboxylate dehydrogenase"/>
    <property type="match status" value="1"/>
</dbReference>
<evidence type="ECO:0000256" key="5">
    <source>
        <dbReference type="ARBA" id="ARBA00023062"/>
    </source>
</evidence>
<comment type="caution">
    <text evidence="10">The sequence shown here is derived from an EMBL/GenBank/DDBJ whole genome shotgun (WGS) entry which is preliminary data.</text>
</comment>
<reference evidence="10" key="1">
    <citation type="submission" date="2019-05" db="EMBL/GenBank/DDBJ databases">
        <title>Annotation for the trematode Paragonimus heterotremus.</title>
        <authorList>
            <person name="Choi Y.-J."/>
        </authorList>
    </citation>
    <scope>NUCLEOTIDE SEQUENCE</scope>
    <source>
        <strain evidence="10">LC</strain>
    </source>
</reference>
<comment type="catalytic activity">
    <reaction evidence="6 7">
        <text>L-glutamate 5-semialdehyde + NAD(+) + H2O = L-glutamate + NADH + 2 H(+)</text>
        <dbReference type="Rhea" id="RHEA:30235"/>
        <dbReference type="ChEBI" id="CHEBI:15377"/>
        <dbReference type="ChEBI" id="CHEBI:15378"/>
        <dbReference type="ChEBI" id="CHEBI:29985"/>
        <dbReference type="ChEBI" id="CHEBI:57540"/>
        <dbReference type="ChEBI" id="CHEBI:57945"/>
        <dbReference type="ChEBI" id="CHEBI:58066"/>
        <dbReference type="EC" id="1.2.1.88"/>
    </reaction>
</comment>
<dbReference type="InterPro" id="IPR016162">
    <property type="entry name" value="Ald_DH_N"/>
</dbReference>
<dbReference type="SUPFAM" id="SSF53720">
    <property type="entry name" value="ALDH-like"/>
    <property type="match status" value="1"/>
</dbReference>
<evidence type="ECO:0000256" key="6">
    <source>
        <dbReference type="ARBA" id="ARBA00048142"/>
    </source>
</evidence>
<accession>A0A8J4WSP7</accession>
<feature type="domain" description="Aldehyde dehydrogenase" evidence="9">
    <location>
        <begin position="105"/>
        <end position="571"/>
    </location>
</feature>
<dbReference type="Pfam" id="PF00171">
    <property type="entry name" value="Aldedh"/>
    <property type="match status" value="1"/>
</dbReference>
<evidence type="ECO:0000256" key="2">
    <source>
        <dbReference type="ARBA" id="ARBA00009986"/>
    </source>
</evidence>
<dbReference type="FunFam" id="3.40.309.10:FF:000005">
    <property type="entry name" value="1-pyrroline-5-carboxylate dehydrogenase 1"/>
    <property type="match status" value="1"/>
</dbReference>
<keyword evidence="3 7" id="KW-0560">Oxidoreductase</keyword>
<evidence type="ECO:0000256" key="1">
    <source>
        <dbReference type="ARBA" id="ARBA00004786"/>
    </source>
</evidence>
<dbReference type="InterPro" id="IPR005931">
    <property type="entry name" value="P5CDH/ALDH4A1"/>
</dbReference>
<dbReference type="InterPro" id="IPR016160">
    <property type="entry name" value="Ald_DH_CS_CYS"/>
</dbReference>
<dbReference type="InterPro" id="IPR016161">
    <property type="entry name" value="Ald_DH/histidinol_DH"/>
</dbReference>
<dbReference type="OrthoDB" id="5322683at2759"/>
<protein>
    <recommendedName>
        <fullName evidence="7 8">Multifunctional fusion protein</fullName>
    </recommendedName>
    <domain>
        <recommendedName>
            <fullName evidence="8">Delta-1-pyrroline-5-carboxylate dehydrogenase</fullName>
            <shortName evidence="8">P5C dehydrogenase</shortName>
        </recommendedName>
        <alternativeName>
            <fullName evidence="7">L-glutamate gamma-semialdehyde dehydrogenase</fullName>
        </alternativeName>
    </domain>
    <domain>
        <recommendedName>
            <fullName evidence="7">L-glutamate gamma-semialdehyde dehydrogenase</fullName>
            <ecNumber evidence="7">1.2.1.88</ecNumber>
        </recommendedName>
    </domain>
</protein>
<keyword evidence="5 7" id="KW-0642">Proline metabolism</keyword>
<comment type="similarity">
    <text evidence="2 7">Belongs to the aldehyde dehydrogenase family.</text>
</comment>
<sequence length="592" mass="65565">MHCHIEFVVEQPLKVTVSDAHSQNPNSRFSPLFLSFCSFSRWHVCQSALLCPQVSHLSYKAVNEPVWSHKRGSPERQKLEAMLQVMQSTAPHEVPICIGAEQLTSSERMKQVMPFNHSQTISHFYYASADLISKAIDVALKARESWSRTTFDERAHIFLKAADLISDKYRFDLLASTMLGQAKTIFQAEIDAAAELADFLRFNVQFASEALSYKPISTADAENRVVYRPTEGFWAAIPPFNFTAIAGNLASAPALMGNTVLWKPSDTAVYSNYLIYNVFREAGLPPGVINFVPADGPTFGSVITKHPQLAGVNFTGSTKTFRTILKEIAKNLDIYRSYPRTIGECGGKNYHLVHPSADLEAAALGTIRSAFEFSGQKCSACSRLYVPSTLWPKMRTLLLEHHRQLKVGSPLEPETFTSAVIDRAAFEKISSYLDYAKSCADIEIIAGAEADDSQGYFIQPTIFLTKNPKDKLMKDDIFGPIVCVYLYHDDKVDEVMDLIDSTTDYALTGSVFAKDNAFIKRATTRLIDTVGNLYVNVQSTGSVVGQQPFGGARLSGTNDKAGGPQYALRFTSPLSIKTQLLPIGSWKQAHML</sequence>
<evidence type="ECO:0000256" key="7">
    <source>
        <dbReference type="RuleBase" id="RU366016"/>
    </source>
</evidence>
<dbReference type="GO" id="GO:0010133">
    <property type="term" value="P:L-proline catabolic process to L-glutamate"/>
    <property type="evidence" value="ECO:0007669"/>
    <property type="project" value="UniProtKB-UniRule"/>
</dbReference>
<dbReference type="AlphaFoldDB" id="A0A8J4WSP7"/>
<dbReference type="GO" id="GO:0005759">
    <property type="term" value="C:mitochondrial matrix"/>
    <property type="evidence" value="ECO:0007669"/>
    <property type="project" value="TreeGrafter"/>
</dbReference>
<dbReference type="GO" id="GO:0003842">
    <property type="term" value="F:L-glutamate gamma-semialdehyde dehydrogenase activity"/>
    <property type="evidence" value="ECO:0007669"/>
    <property type="project" value="UniProtKB-UniRule"/>
</dbReference>
<proteinExistence type="inferred from homology"/>
<name>A0A8J4WSP7_9TREM</name>
<dbReference type="PROSITE" id="PS00070">
    <property type="entry name" value="ALDEHYDE_DEHYDR_CYS"/>
    <property type="match status" value="1"/>
</dbReference>
<keyword evidence="4 7" id="KW-0520">NAD</keyword>
<comment type="pathway">
    <text evidence="1 7">Amino-acid degradation; L-proline degradation into L-glutamate; L-glutamate from L-proline: step 2/2.</text>
</comment>
<dbReference type="EC" id="1.2.1.88" evidence="7"/>
<dbReference type="Gene3D" id="3.40.605.10">
    <property type="entry name" value="Aldehyde Dehydrogenase, Chain A, domain 1"/>
    <property type="match status" value="1"/>
</dbReference>
<evidence type="ECO:0000256" key="4">
    <source>
        <dbReference type="ARBA" id="ARBA00023027"/>
    </source>
</evidence>
<evidence type="ECO:0000259" key="9">
    <source>
        <dbReference type="Pfam" id="PF00171"/>
    </source>
</evidence>
<keyword evidence="11" id="KW-1185">Reference proteome</keyword>
<dbReference type="EMBL" id="LUCH01001525">
    <property type="protein sequence ID" value="KAF5402925.1"/>
    <property type="molecule type" value="Genomic_DNA"/>
</dbReference>
<evidence type="ECO:0000256" key="8">
    <source>
        <dbReference type="RuleBase" id="RU366030"/>
    </source>
</evidence>
<dbReference type="PANTHER" id="PTHR42862">
    <property type="entry name" value="DELTA-1-PYRROLINE-5-CARBOXYLATE DEHYDROGENASE 1, ISOFORM A-RELATED"/>
    <property type="match status" value="1"/>
</dbReference>
<dbReference type="InterPro" id="IPR015590">
    <property type="entry name" value="Aldehyde_DH_dom"/>
</dbReference>
<evidence type="ECO:0000313" key="10">
    <source>
        <dbReference type="EMBL" id="KAF5402925.1"/>
    </source>
</evidence>